<dbReference type="Pfam" id="PF00072">
    <property type="entry name" value="Response_reg"/>
    <property type="match status" value="1"/>
</dbReference>
<dbReference type="PROSITE" id="PS50110">
    <property type="entry name" value="RESPONSE_REGULATORY"/>
    <property type="match status" value="1"/>
</dbReference>
<sequence length="240" mass="28346">MYRIAVCDDDENFLKDITQDVTAYFEKEGGYHKCVEYKSGLALLADIEDKKLYDIYILDIEMPVYSGIDITKEITQYDPTPFIIFVTSHLKYAVDSYNYNIFRFIPKSELKGRLTLALRAAFSKLDEQKENYYFISNNRRFEKISYKDILYIYKDGKNSVFVLSEQEIKVRKTLEMVYRELGTGDFIFIDRCTIVNIQLIKKIDCKAAKIKMKNGKEIDVARIRIRELMKELNSYWGKHI</sequence>
<dbReference type="Gene3D" id="3.40.50.2300">
    <property type="match status" value="1"/>
</dbReference>
<gene>
    <name evidence="9" type="primary">yehT_1</name>
    <name evidence="9" type="ORF">ERS852407_01170</name>
</gene>
<evidence type="ECO:0000313" key="9">
    <source>
        <dbReference type="EMBL" id="CUN81674.1"/>
    </source>
</evidence>
<name>A0A173ZZL2_9FIRM</name>
<evidence type="ECO:0000256" key="1">
    <source>
        <dbReference type="ARBA" id="ARBA00018672"/>
    </source>
</evidence>
<dbReference type="SUPFAM" id="SSF52172">
    <property type="entry name" value="CheY-like"/>
    <property type="match status" value="1"/>
</dbReference>
<evidence type="ECO:0000256" key="6">
    <source>
        <dbReference type="ARBA" id="ARBA00037164"/>
    </source>
</evidence>
<feature type="modified residue" description="4-aspartylphosphate" evidence="7">
    <location>
        <position position="59"/>
    </location>
</feature>
<proteinExistence type="predicted"/>
<keyword evidence="3" id="KW-0902">Two-component regulatory system</keyword>
<keyword evidence="2" id="KW-0963">Cytoplasm</keyword>
<protein>
    <recommendedName>
        <fullName evidence="1">Stage 0 sporulation protein A homolog</fullName>
    </recommendedName>
</protein>
<dbReference type="AlphaFoldDB" id="A0A173ZZL2"/>
<evidence type="ECO:0000256" key="5">
    <source>
        <dbReference type="ARBA" id="ARBA00024867"/>
    </source>
</evidence>
<feature type="domain" description="Response regulatory" evidence="8">
    <location>
        <begin position="3"/>
        <end position="122"/>
    </location>
</feature>
<dbReference type="InterPro" id="IPR001789">
    <property type="entry name" value="Sig_transdc_resp-reg_receiver"/>
</dbReference>
<keyword evidence="7" id="KW-0597">Phosphoprotein</keyword>
<dbReference type="GO" id="GO:0000156">
    <property type="term" value="F:phosphorelay response regulator activity"/>
    <property type="evidence" value="ECO:0007669"/>
    <property type="project" value="InterPro"/>
</dbReference>
<keyword evidence="4" id="KW-0010">Activator</keyword>
<dbReference type="Proteomes" id="UP000095651">
    <property type="component" value="Unassembled WGS sequence"/>
</dbReference>
<evidence type="ECO:0000256" key="2">
    <source>
        <dbReference type="ARBA" id="ARBA00022490"/>
    </source>
</evidence>
<dbReference type="Pfam" id="PF04397">
    <property type="entry name" value="LytTR"/>
    <property type="match status" value="1"/>
</dbReference>
<dbReference type="InterPro" id="IPR007492">
    <property type="entry name" value="LytTR_DNA-bd_dom"/>
</dbReference>
<organism evidence="9 10">
    <name type="scientific">Hungatella hathewayi</name>
    <dbReference type="NCBI Taxonomy" id="154046"/>
    <lineage>
        <taxon>Bacteria</taxon>
        <taxon>Bacillati</taxon>
        <taxon>Bacillota</taxon>
        <taxon>Clostridia</taxon>
        <taxon>Lachnospirales</taxon>
        <taxon>Lachnospiraceae</taxon>
        <taxon>Hungatella</taxon>
    </lineage>
</organism>
<comment type="function">
    <text evidence="5">May play the central regulatory role in sporulation. It may be an element of the effector pathway responsible for the activation of sporulation genes in response to nutritional stress. Spo0A may act in concert with spo0H (a sigma factor) to control the expression of some genes that are critical to the sporulation process.</text>
</comment>
<dbReference type="RefSeq" id="WP_055653406.1">
    <property type="nucleotide sequence ID" value="NZ_CABIXC010000002.1"/>
</dbReference>
<dbReference type="PANTHER" id="PTHR37299">
    <property type="entry name" value="TRANSCRIPTIONAL REGULATOR-RELATED"/>
    <property type="match status" value="1"/>
</dbReference>
<dbReference type="SMART" id="SM00448">
    <property type="entry name" value="REC"/>
    <property type="match status" value="1"/>
</dbReference>
<dbReference type="Gene3D" id="2.40.50.1020">
    <property type="entry name" value="LytTr DNA-binding domain"/>
    <property type="match status" value="1"/>
</dbReference>
<comment type="function">
    <text evidence="6">Required for high-level post-exponential phase expression of a series of secreted proteins.</text>
</comment>
<dbReference type="GO" id="GO:0003677">
    <property type="term" value="F:DNA binding"/>
    <property type="evidence" value="ECO:0007669"/>
    <property type="project" value="InterPro"/>
</dbReference>
<evidence type="ECO:0000256" key="4">
    <source>
        <dbReference type="ARBA" id="ARBA00023159"/>
    </source>
</evidence>
<dbReference type="SMART" id="SM00850">
    <property type="entry name" value="LytTR"/>
    <property type="match status" value="1"/>
</dbReference>
<accession>A0A173ZZL2</accession>
<dbReference type="PANTHER" id="PTHR37299:SF3">
    <property type="entry name" value="STAGE 0 SPORULATION PROTEIN A HOMOLOG"/>
    <property type="match status" value="1"/>
</dbReference>
<dbReference type="InterPro" id="IPR011006">
    <property type="entry name" value="CheY-like_superfamily"/>
</dbReference>
<dbReference type="EMBL" id="CYZE01000002">
    <property type="protein sequence ID" value="CUN81674.1"/>
    <property type="molecule type" value="Genomic_DNA"/>
</dbReference>
<evidence type="ECO:0000259" key="8">
    <source>
        <dbReference type="PROSITE" id="PS50110"/>
    </source>
</evidence>
<evidence type="ECO:0000313" key="10">
    <source>
        <dbReference type="Proteomes" id="UP000095651"/>
    </source>
</evidence>
<evidence type="ECO:0000256" key="3">
    <source>
        <dbReference type="ARBA" id="ARBA00023012"/>
    </source>
</evidence>
<dbReference type="InterPro" id="IPR046947">
    <property type="entry name" value="LytR-like"/>
</dbReference>
<reference evidence="9 10" key="1">
    <citation type="submission" date="2015-09" db="EMBL/GenBank/DDBJ databases">
        <authorList>
            <consortium name="Pathogen Informatics"/>
        </authorList>
    </citation>
    <scope>NUCLEOTIDE SEQUENCE [LARGE SCALE GENOMIC DNA]</scope>
    <source>
        <strain evidence="9 10">2789STDY5608850</strain>
    </source>
</reference>
<evidence type="ECO:0000256" key="7">
    <source>
        <dbReference type="PROSITE-ProRule" id="PRU00169"/>
    </source>
</evidence>